<feature type="domain" description="Choloylglycine hydrolase/NAAA C-terminal" evidence="3">
    <location>
        <begin position="2"/>
        <end position="312"/>
    </location>
</feature>
<keyword evidence="5" id="KW-1185">Reference proteome</keyword>
<dbReference type="OrthoDB" id="1265391at2"/>
<dbReference type="EMBL" id="QJHK01000006">
    <property type="protein sequence ID" value="PXY41187.1"/>
    <property type="molecule type" value="Genomic_DNA"/>
</dbReference>
<comment type="similarity">
    <text evidence="1">Belongs to the peptidase C59 family.</text>
</comment>
<keyword evidence="2 4" id="KW-0378">Hydrolase</keyword>
<sequence length="366" mass="40606">MCTRIVYTSENNKTITGRNMDWADWSKASVWVYPAGIERNGAIEDLPVNEQYSWTSLYKSVTTAAQDAATADGMNDQGLAANLLWLSTSEYPSATTPVQGSPISISVWAQYILDLCKDVHEAIEAMNQVYVITANYPGTTRTADCHLSVSDKKGNSAIFEYIDGVLNVSTNVKSNLNKDCILIDSFTQAQVRVMTNQPVFTEQIKLNYFWENVNEKVYLPGSSQSVDRFVRASFYTKNLIEGNIKEDEALAGVLSIMHNAAQPFVNNSADEEDPNTSITQYTTLSDQEKGVFYFAASRSPFVVWIDLNKISFSQNASENEMGLTLEFEENGTSIKGHPFASGNAIDYLIEKKTFSFLEASMESVSA</sequence>
<dbReference type="Proteomes" id="UP000247903">
    <property type="component" value="Unassembled WGS sequence"/>
</dbReference>
<proteinExistence type="inferred from homology"/>
<evidence type="ECO:0000313" key="5">
    <source>
        <dbReference type="Proteomes" id="UP000247903"/>
    </source>
</evidence>
<dbReference type="InterPro" id="IPR052193">
    <property type="entry name" value="Peptidase_C59"/>
</dbReference>
<dbReference type="SUPFAM" id="SSF56235">
    <property type="entry name" value="N-terminal nucleophile aminohydrolases (Ntn hydrolases)"/>
    <property type="match status" value="1"/>
</dbReference>
<dbReference type="AlphaFoldDB" id="A0A2V4BRA8"/>
<organism evidence="4 5">
    <name type="scientific">Flavobacterium cheongpyeongense</name>
    <dbReference type="NCBI Taxonomy" id="2212651"/>
    <lineage>
        <taxon>Bacteria</taxon>
        <taxon>Pseudomonadati</taxon>
        <taxon>Bacteroidota</taxon>
        <taxon>Flavobacteriia</taxon>
        <taxon>Flavobacteriales</taxon>
        <taxon>Flavobacteriaceae</taxon>
        <taxon>Flavobacterium</taxon>
    </lineage>
</organism>
<dbReference type="PANTHER" id="PTHR35527:SF2">
    <property type="entry name" value="HYDROLASE"/>
    <property type="match status" value="1"/>
</dbReference>
<evidence type="ECO:0000313" key="4">
    <source>
        <dbReference type="EMBL" id="PXY41187.1"/>
    </source>
</evidence>
<dbReference type="GO" id="GO:0016787">
    <property type="term" value="F:hydrolase activity"/>
    <property type="evidence" value="ECO:0007669"/>
    <property type="project" value="UniProtKB-KW"/>
</dbReference>
<evidence type="ECO:0000259" key="3">
    <source>
        <dbReference type="Pfam" id="PF02275"/>
    </source>
</evidence>
<evidence type="ECO:0000256" key="2">
    <source>
        <dbReference type="ARBA" id="ARBA00022801"/>
    </source>
</evidence>
<comment type="caution">
    <text evidence="4">The sequence shown here is derived from an EMBL/GenBank/DDBJ whole genome shotgun (WGS) entry which is preliminary data.</text>
</comment>
<protein>
    <submittedName>
        <fullName evidence="4">Choloylglycine hydrolase</fullName>
    </submittedName>
</protein>
<dbReference type="Pfam" id="PF02275">
    <property type="entry name" value="CBAH"/>
    <property type="match status" value="1"/>
</dbReference>
<reference evidence="4 5" key="1">
    <citation type="submission" date="2018-05" db="EMBL/GenBank/DDBJ databases">
        <title>Flavobacterium sp. strain IMCC34759, incomplete genome.</title>
        <authorList>
            <person name="Joung Y."/>
            <person name="Cho J."/>
        </authorList>
    </citation>
    <scope>NUCLEOTIDE SEQUENCE [LARGE SCALE GENOMIC DNA]</scope>
    <source>
        <strain evidence="4 5">IMCC34759</strain>
    </source>
</reference>
<evidence type="ECO:0000256" key="1">
    <source>
        <dbReference type="ARBA" id="ARBA00006625"/>
    </source>
</evidence>
<accession>A0A2V4BRA8</accession>
<dbReference type="Gene3D" id="3.60.60.10">
    <property type="entry name" value="Penicillin V Acylase, Chain A"/>
    <property type="match status" value="1"/>
</dbReference>
<dbReference type="InterPro" id="IPR029132">
    <property type="entry name" value="CBAH/NAAA_C"/>
</dbReference>
<dbReference type="RefSeq" id="WP_110306422.1">
    <property type="nucleotide sequence ID" value="NZ_QJHK01000006.1"/>
</dbReference>
<dbReference type="InterPro" id="IPR029055">
    <property type="entry name" value="Ntn_hydrolases_N"/>
</dbReference>
<name>A0A2V4BRA8_9FLAO</name>
<gene>
    <name evidence="4" type="ORF">DMB65_09540</name>
</gene>
<dbReference type="PANTHER" id="PTHR35527">
    <property type="entry name" value="CHOLOYLGLYCINE HYDROLASE"/>
    <property type="match status" value="1"/>
</dbReference>